<name>A0ABV5JN84_9ACTN</name>
<accession>A0ABV5JN84</accession>
<gene>
    <name evidence="1" type="ORF">ACFFVD_05200</name>
</gene>
<reference evidence="1 2" key="1">
    <citation type="submission" date="2024-09" db="EMBL/GenBank/DDBJ databases">
        <authorList>
            <person name="Sun Q."/>
            <person name="Mori K."/>
        </authorList>
    </citation>
    <scope>NUCLEOTIDE SEQUENCE [LARGE SCALE GENOMIC DNA]</scope>
    <source>
        <strain evidence="1 2">CCM 7659</strain>
    </source>
</reference>
<keyword evidence="2" id="KW-1185">Reference proteome</keyword>
<dbReference type="RefSeq" id="WP_182630942.1">
    <property type="nucleotide sequence ID" value="NZ_JAALDM010000019.1"/>
</dbReference>
<comment type="caution">
    <text evidence="1">The sequence shown here is derived from an EMBL/GenBank/DDBJ whole genome shotgun (WGS) entry which is preliminary data.</text>
</comment>
<dbReference type="Proteomes" id="UP001589700">
    <property type="component" value="Unassembled WGS sequence"/>
</dbReference>
<evidence type="ECO:0000313" key="1">
    <source>
        <dbReference type="EMBL" id="MFB9259193.1"/>
    </source>
</evidence>
<organism evidence="1 2">
    <name type="scientific">Dietzia aerolata</name>
    <dbReference type="NCBI Taxonomy" id="595984"/>
    <lineage>
        <taxon>Bacteria</taxon>
        <taxon>Bacillati</taxon>
        <taxon>Actinomycetota</taxon>
        <taxon>Actinomycetes</taxon>
        <taxon>Mycobacteriales</taxon>
        <taxon>Dietziaceae</taxon>
        <taxon>Dietzia</taxon>
    </lineage>
</organism>
<proteinExistence type="predicted"/>
<evidence type="ECO:0000313" key="2">
    <source>
        <dbReference type="Proteomes" id="UP001589700"/>
    </source>
</evidence>
<dbReference type="EMBL" id="JBHMDY010000004">
    <property type="protein sequence ID" value="MFB9259193.1"/>
    <property type="molecule type" value="Genomic_DNA"/>
</dbReference>
<protein>
    <submittedName>
        <fullName evidence="1">Uncharacterized protein</fullName>
    </submittedName>
</protein>
<sequence length="54" mass="5435">MGSIGRLGTASAEFATNSGSTLADMGTLLPSLVLRFLDALLEGIAHDVVSSVGD</sequence>